<dbReference type="NCBIfam" id="TIGR00765">
    <property type="entry name" value="yihY_not_rbn"/>
    <property type="match status" value="1"/>
</dbReference>
<dbReference type="AlphaFoldDB" id="A0A7R7IBN2"/>
<keyword evidence="2" id="KW-1003">Cell membrane</keyword>
<evidence type="ECO:0000256" key="3">
    <source>
        <dbReference type="ARBA" id="ARBA00022692"/>
    </source>
</evidence>
<dbReference type="KEGG" id="ahb:bsdtb5_11180"/>
<evidence type="ECO:0000256" key="1">
    <source>
        <dbReference type="ARBA" id="ARBA00004651"/>
    </source>
</evidence>
<feature type="transmembrane region" description="Helical" evidence="6">
    <location>
        <begin position="205"/>
        <end position="225"/>
    </location>
</feature>
<feature type="transmembrane region" description="Helical" evidence="6">
    <location>
        <begin position="237"/>
        <end position="270"/>
    </location>
</feature>
<dbReference type="InterPro" id="IPR017039">
    <property type="entry name" value="Virul_fac_BrkB"/>
</dbReference>
<dbReference type="PIRSF" id="PIRSF035875">
    <property type="entry name" value="RNase_BN"/>
    <property type="match status" value="1"/>
</dbReference>
<evidence type="ECO:0000313" key="8">
    <source>
        <dbReference type="Proteomes" id="UP000595897"/>
    </source>
</evidence>
<accession>A0A7R7IBN2</accession>
<organism evidence="7 8">
    <name type="scientific">Anaeromicropila herbilytica</name>
    <dbReference type="NCBI Taxonomy" id="2785025"/>
    <lineage>
        <taxon>Bacteria</taxon>
        <taxon>Bacillati</taxon>
        <taxon>Bacillota</taxon>
        <taxon>Clostridia</taxon>
        <taxon>Lachnospirales</taxon>
        <taxon>Lachnospiraceae</taxon>
        <taxon>Anaeromicropila</taxon>
    </lineage>
</organism>
<keyword evidence="4 6" id="KW-1133">Transmembrane helix</keyword>
<dbReference type="GO" id="GO:0005886">
    <property type="term" value="C:plasma membrane"/>
    <property type="evidence" value="ECO:0007669"/>
    <property type="project" value="UniProtKB-SubCell"/>
</dbReference>
<gene>
    <name evidence="7" type="ORF">bsdtb5_11180</name>
</gene>
<comment type="subcellular location">
    <subcellularLocation>
        <location evidence="1">Cell membrane</location>
        <topology evidence="1">Multi-pass membrane protein</topology>
    </subcellularLocation>
</comment>
<proteinExistence type="predicted"/>
<dbReference type="PANTHER" id="PTHR30213">
    <property type="entry name" value="INNER MEMBRANE PROTEIN YHJD"/>
    <property type="match status" value="1"/>
</dbReference>
<evidence type="ECO:0000256" key="6">
    <source>
        <dbReference type="SAM" id="Phobius"/>
    </source>
</evidence>
<feature type="transmembrane region" description="Helical" evidence="6">
    <location>
        <begin position="30"/>
        <end position="52"/>
    </location>
</feature>
<keyword evidence="8" id="KW-1185">Reference proteome</keyword>
<evidence type="ECO:0000256" key="2">
    <source>
        <dbReference type="ARBA" id="ARBA00022475"/>
    </source>
</evidence>
<dbReference type="Pfam" id="PF03631">
    <property type="entry name" value="Virul_fac_BrkB"/>
    <property type="match status" value="1"/>
</dbReference>
<feature type="transmembrane region" description="Helical" evidence="6">
    <location>
        <begin position="130"/>
        <end position="152"/>
    </location>
</feature>
<protein>
    <recommendedName>
        <fullName evidence="9">YihY family inner membrane protein</fullName>
    </recommendedName>
</protein>
<keyword evidence="5 6" id="KW-0472">Membrane</keyword>
<name>A0A7R7IBN2_9FIRM</name>
<dbReference type="Proteomes" id="UP000595897">
    <property type="component" value="Chromosome"/>
</dbReference>
<reference evidence="7 8" key="1">
    <citation type="submission" date="2020-11" db="EMBL/GenBank/DDBJ databases">
        <title>Draft genome sequencing of a Lachnospiraceae strain isolated from anoxic soil subjected to BSD treatment.</title>
        <authorList>
            <person name="Uek A."/>
            <person name="Tonouchi A."/>
        </authorList>
    </citation>
    <scope>NUCLEOTIDE SEQUENCE [LARGE SCALE GENOMIC DNA]</scope>
    <source>
        <strain evidence="7 8">TB5</strain>
    </source>
</reference>
<evidence type="ECO:0008006" key="9">
    <source>
        <dbReference type="Google" id="ProtNLM"/>
    </source>
</evidence>
<dbReference type="EMBL" id="AP024169">
    <property type="protein sequence ID" value="BCN29823.1"/>
    <property type="molecule type" value="Genomic_DNA"/>
</dbReference>
<evidence type="ECO:0000256" key="5">
    <source>
        <dbReference type="ARBA" id="ARBA00023136"/>
    </source>
</evidence>
<keyword evidence="3 6" id="KW-0812">Transmembrane</keyword>
<dbReference type="PANTHER" id="PTHR30213:SF0">
    <property type="entry name" value="UPF0761 MEMBRANE PROTEIN YIHY"/>
    <property type="match status" value="1"/>
</dbReference>
<evidence type="ECO:0000313" key="7">
    <source>
        <dbReference type="EMBL" id="BCN29823.1"/>
    </source>
</evidence>
<evidence type="ECO:0000256" key="4">
    <source>
        <dbReference type="ARBA" id="ARBA00022989"/>
    </source>
</evidence>
<sequence length="282" mass="32311">MIRLNKIYSTIINFLNKMKEDHVSAYSANATLFIIISFFPFVMFLLTLLQFVPMSESTILHSFSTVAPIKITSFLVVLVSDMYSRSTTTIISVTAITALWSASKGFMALIKGLNSVYGIDETRNYFKLRFISAIYTVVFAFMLIITLVILVFGNRLYIWIVTKVPMLNNLAIVVISLRTFVGLLVLTLFFLLLYNVMPDRTSRILAELPGAVIAASGWMLFSYLFSYYIDNMGNFSYIYGSLTAVVLLMLWLYFCMYILFIGAEINVFLLSNRKYVKWMQNR</sequence>
<feature type="transmembrane region" description="Helical" evidence="6">
    <location>
        <begin position="59"/>
        <end position="78"/>
    </location>
</feature>
<dbReference type="RefSeq" id="WP_271715081.1">
    <property type="nucleotide sequence ID" value="NZ_AP024169.1"/>
</dbReference>
<feature type="transmembrane region" description="Helical" evidence="6">
    <location>
        <begin position="172"/>
        <end position="193"/>
    </location>
</feature>